<sequence>MNIRHKKRTIKIFLYIFYILVAIFFLFPILWVLSLSLKTVPELYKIPPALFPESFAWENYQYLIEQVNILQGVWNSLKVTLVTMVGTIVIALPAAYCFSRMKFRGSKQLQFFVLMFQMVSPLVVVIPLYRYFSRLGLLNSLVGLTLIYIAIASPFQVWFLKSFLDTIPVELDEAATIDGCTRLQTVTKILLPVIIPGLFSGVLLIFITSWSQFIVPYIMIDTPSKMPVAASLVNLQSKLNQITTHYLAGASVLTILPTVILFVFLQKYIVSALTAGAVKG</sequence>
<reference evidence="11" key="1">
    <citation type="submission" date="2020-08" db="EMBL/GenBank/DDBJ databases">
        <title>Genome public.</title>
        <authorList>
            <person name="Liu C."/>
            <person name="Sun Q."/>
        </authorList>
    </citation>
    <scope>NUCLEOTIDE SEQUENCE</scope>
    <source>
        <strain evidence="11">NSJ-40</strain>
    </source>
</reference>
<feature type="transmembrane region" description="Helical" evidence="9">
    <location>
        <begin position="12"/>
        <end position="33"/>
    </location>
</feature>
<dbReference type="InterPro" id="IPR035906">
    <property type="entry name" value="MetI-like_sf"/>
</dbReference>
<accession>A0A926D7S2</accession>
<evidence type="ECO:0000256" key="3">
    <source>
        <dbReference type="ARBA" id="ARBA00022448"/>
    </source>
</evidence>
<evidence type="ECO:0000313" key="12">
    <source>
        <dbReference type="Proteomes" id="UP000651482"/>
    </source>
</evidence>
<evidence type="ECO:0000256" key="9">
    <source>
        <dbReference type="RuleBase" id="RU363032"/>
    </source>
</evidence>
<comment type="similarity">
    <text evidence="2">Belongs to the binding-protein-dependent transport system permease family. MalFG subfamily.</text>
</comment>
<organism evidence="11 12">
    <name type="scientific">Yeguia hominis</name>
    <dbReference type="NCBI Taxonomy" id="2763662"/>
    <lineage>
        <taxon>Bacteria</taxon>
        <taxon>Bacillati</taxon>
        <taxon>Bacillota</taxon>
        <taxon>Clostridia</taxon>
        <taxon>Eubacteriales</taxon>
        <taxon>Yeguiaceae</taxon>
        <taxon>Yeguia</taxon>
    </lineage>
</organism>
<evidence type="ECO:0000256" key="2">
    <source>
        <dbReference type="ARBA" id="ARBA00009047"/>
    </source>
</evidence>
<dbReference type="AlphaFoldDB" id="A0A926D7S2"/>
<evidence type="ECO:0000256" key="4">
    <source>
        <dbReference type="ARBA" id="ARBA00022475"/>
    </source>
</evidence>
<name>A0A926D7S2_9FIRM</name>
<feature type="transmembrane region" description="Helical" evidence="9">
    <location>
        <begin position="189"/>
        <end position="210"/>
    </location>
</feature>
<dbReference type="CDD" id="cd06261">
    <property type="entry name" value="TM_PBP2"/>
    <property type="match status" value="1"/>
</dbReference>
<keyword evidence="8 9" id="KW-0472">Membrane</keyword>
<dbReference type="Pfam" id="PF00528">
    <property type="entry name" value="BPD_transp_1"/>
    <property type="match status" value="1"/>
</dbReference>
<evidence type="ECO:0000256" key="1">
    <source>
        <dbReference type="ARBA" id="ARBA00004651"/>
    </source>
</evidence>
<keyword evidence="7 9" id="KW-1133">Transmembrane helix</keyword>
<protein>
    <submittedName>
        <fullName evidence="11">Carbohydrate ABC transporter permease</fullName>
    </submittedName>
</protein>
<dbReference type="PANTHER" id="PTHR32243">
    <property type="entry name" value="MALTOSE TRANSPORT SYSTEM PERMEASE-RELATED"/>
    <property type="match status" value="1"/>
</dbReference>
<keyword evidence="4" id="KW-1003">Cell membrane</keyword>
<keyword evidence="5" id="KW-0762">Sugar transport</keyword>
<proteinExistence type="inferred from homology"/>
<dbReference type="RefSeq" id="WP_249318619.1">
    <property type="nucleotide sequence ID" value="NZ_JACRSN010000005.1"/>
</dbReference>
<dbReference type="GO" id="GO:0005886">
    <property type="term" value="C:plasma membrane"/>
    <property type="evidence" value="ECO:0007669"/>
    <property type="project" value="UniProtKB-SubCell"/>
</dbReference>
<dbReference type="EMBL" id="JACRSN010000005">
    <property type="protein sequence ID" value="MBC8533273.1"/>
    <property type="molecule type" value="Genomic_DNA"/>
</dbReference>
<evidence type="ECO:0000256" key="5">
    <source>
        <dbReference type="ARBA" id="ARBA00022597"/>
    </source>
</evidence>
<evidence type="ECO:0000256" key="7">
    <source>
        <dbReference type="ARBA" id="ARBA00022989"/>
    </source>
</evidence>
<evidence type="ECO:0000313" key="11">
    <source>
        <dbReference type="EMBL" id="MBC8533273.1"/>
    </source>
</evidence>
<evidence type="ECO:0000259" key="10">
    <source>
        <dbReference type="PROSITE" id="PS50928"/>
    </source>
</evidence>
<feature type="transmembrane region" description="Helical" evidence="9">
    <location>
        <begin position="246"/>
        <end position="265"/>
    </location>
</feature>
<feature type="transmembrane region" description="Helical" evidence="9">
    <location>
        <begin position="79"/>
        <end position="99"/>
    </location>
</feature>
<evidence type="ECO:0000256" key="6">
    <source>
        <dbReference type="ARBA" id="ARBA00022692"/>
    </source>
</evidence>
<dbReference type="GO" id="GO:0055085">
    <property type="term" value="P:transmembrane transport"/>
    <property type="evidence" value="ECO:0007669"/>
    <property type="project" value="InterPro"/>
</dbReference>
<evidence type="ECO:0000256" key="8">
    <source>
        <dbReference type="ARBA" id="ARBA00023136"/>
    </source>
</evidence>
<keyword evidence="3 9" id="KW-0813">Transport</keyword>
<keyword evidence="12" id="KW-1185">Reference proteome</keyword>
<feature type="transmembrane region" description="Helical" evidence="9">
    <location>
        <begin position="111"/>
        <end position="132"/>
    </location>
</feature>
<gene>
    <name evidence="11" type="ORF">IAG03_04500</name>
</gene>
<keyword evidence="6 9" id="KW-0812">Transmembrane</keyword>
<dbReference type="Proteomes" id="UP000651482">
    <property type="component" value="Unassembled WGS sequence"/>
</dbReference>
<dbReference type="PANTHER" id="PTHR32243:SF50">
    <property type="entry name" value="MALTOSE_MALTODEXTRIN TRANSPORT SYSTEM PERMEASE PROTEIN MALG"/>
    <property type="match status" value="1"/>
</dbReference>
<dbReference type="PROSITE" id="PS50928">
    <property type="entry name" value="ABC_TM1"/>
    <property type="match status" value="1"/>
</dbReference>
<comment type="subcellular location">
    <subcellularLocation>
        <location evidence="1 9">Cell membrane</location>
        <topology evidence="1 9">Multi-pass membrane protein</topology>
    </subcellularLocation>
</comment>
<dbReference type="SUPFAM" id="SSF161098">
    <property type="entry name" value="MetI-like"/>
    <property type="match status" value="1"/>
</dbReference>
<feature type="transmembrane region" description="Helical" evidence="9">
    <location>
        <begin position="138"/>
        <end position="160"/>
    </location>
</feature>
<dbReference type="InterPro" id="IPR000515">
    <property type="entry name" value="MetI-like"/>
</dbReference>
<comment type="caution">
    <text evidence="11">The sequence shown here is derived from an EMBL/GenBank/DDBJ whole genome shotgun (WGS) entry which is preliminary data.</text>
</comment>
<feature type="domain" description="ABC transmembrane type-1" evidence="10">
    <location>
        <begin position="73"/>
        <end position="265"/>
    </location>
</feature>
<dbReference type="Gene3D" id="1.10.3720.10">
    <property type="entry name" value="MetI-like"/>
    <property type="match status" value="1"/>
</dbReference>
<dbReference type="InterPro" id="IPR050901">
    <property type="entry name" value="BP-dep_ABC_trans_perm"/>
</dbReference>